<keyword evidence="5" id="KW-1185">Reference proteome</keyword>
<dbReference type="Gene3D" id="3.30.70.330">
    <property type="match status" value="1"/>
</dbReference>
<feature type="domain" description="RRM" evidence="3">
    <location>
        <begin position="29"/>
        <end position="76"/>
    </location>
</feature>
<reference evidence="4 5" key="1">
    <citation type="journal article" date="2018" name="Sci. Data">
        <title>The draft genome sequence of cork oak.</title>
        <authorList>
            <person name="Ramos A.M."/>
            <person name="Usie A."/>
            <person name="Barbosa P."/>
            <person name="Barros P.M."/>
            <person name="Capote T."/>
            <person name="Chaves I."/>
            <person name="Simoes F."/>
            <person name="Abreu I."/>
            <person name="Carrasquinho I."/>
            <person name="Faro C."/>
            <person name="Guimaraes J.B."/>
            <person name="Mendonca D."/>
            <person name="Nobrega F."/>
            <person name="Rodrigues L."/>
            <person name="Saibo N.J.M."/>
            <person name="Varela M.C."/>
            <person name="Egas C."/>
            <person name="Matos J."/>
            <person name="Miguel C.M."/>
            <person name="Oliveira M.M."/>
            <person name="Ricardo C.P."/>
            <person name="Goncalves S."/>
        </authorList>
    </citation>
    <scope>NUCLEOTIDE SEQUENCE [LARGE SCALE GENOMIC DNA]</scope>
    <source>
        <strain evidence="5">cv. HL8</strain>
    </source>
</reference>
<dbReference type="GO" id="GO:0005634">
    <property type="term" value="C:nucleus"/>
    <property type="evidence" value="ECO:0007669"/>
    <property type="project" value="TreeGrafter"/>
</dbReference>
<dbReference type="Pfam" id="PF00076">
    <property type="entry name" value="RRM_1"/>
    <property type="match status" value="1"/>
</dbReference>
<gene>
    <name evidence="4" type="primary">UBA2A_0</name>
    <name evidence="4" type="ORF">CFP56_024134</name>
</gene>
<sequence>MALIKKGVKKHPNLIEIVPELADADPAYRKIFIHGLSWDTTVETLTSVFGKYGEIKDCKAITDRVSSKFEANRCFY</sequence>
<dbReference type="InterPro" id="IPR035979">
    <property type="entry name" value="RBD_domain_sf"/>
</dbReference>
<dbReference type="GO" id="GO:0003723">
    <property type="term" value="F:RNA binding"/>
    <property type="evidence" value="ECO:0007669"/>
    <property type="project" value="UniProtKB-UniRule"/>
</dbReference>
<keyword evidence="1 2" id="KW-0694">RNA-binding</keyword>
<dbReference type="PANTHER" id="PTHR48024">
    <property type="entry name" value="GEO13361P1-RELATED"/>
    <property type="match status" value="1"/>
</dbReference>
<accession>A0AAW0K6Z1</accession>
<name>A0AAW0K6Z1_QUESU</name>
<evidence type="ECO:0000313" key="4">
    <source>
        <dbReference type="EMBL" id="KAK7834729.1"/>
    </source>
</evidence>
<dbReference type="InterPro" id="IPR050886">
    <property type="entry name" value="RNA-binding_reg"/>
</dbReference>
<evidence type="ECO:0000313" key="5">
    <source>
        <dbReference type="Proteomes" id="UP000237347"/>
    </source>
</evidence>
<organism evidence="4 5">
    <name type="scientific">Quercus suber</name>
    <name type="common">Cork oak</name>
    <dbReference type="NCBI Taxonomy" id="58331"/>
    <lineage>
        <taxon>Eukaryota</taxon>
        <taxon>Viridiplantae</taxon>
        <taxon>Streptophyta</taxon>
        <taxon>Embryophyta</taxon>
        <taxon>Tracheophyta</taxon>
        <taxon>Spermatophyta</taxon>
        <taxon>Magnoliopsida</taxon>
        <taxon>eudicotyledons</taxon>
        <taxon>Gunneridae</taxon>
        <taxon>Pentapetalae</taxon>
        <taxon>rosids</taxon>
        <taxon>fabids</taxon>
        <taxon>Fagales</taxon>
        <taxon>Fagaceae</taxon>
        <taxon>Quercus</taxon>
    </lineage>
</organism>
<dbReference type="Proteomes" id="UP000237347">
    <property type="component" value="Unassembled WGS sequence"/>
</dbReference>
<comment type="caution">
    <text evidence="4">The sequence shown here is derived from an EMBL/GenBank/DDBJ whole genome shotgun (WGS) entry which is preliminary data.</text>
</comment>
<protein>
    <submittedName>
        <fullName evidence="4">Ubp1-associated protein 2a</fullName>
    </submittedName>
</protein>
<dbReference type="PANTHER" id="PTHR48024:SF9">
    <property type="entry name" value="UBP1-ASSOCIATED PROTEINS 1A-RELATED"/>
    <property type="match status" value="1"/>
</dbReference>
<dbReference type="InterPro" id="IPR000504">
    <property type="entry name" value="RRM_dom"/>
</dbReference>
<evidence type="ECO:0000256" key="1">
    <source>
        <dbReference type="ARBA" id="ARBA00022884"/>
    </source>
</evidence>
<proteinExistence type="predicted"/>
<dbReference type="AlphaFoldDB" id="A0AAW0K6Z1"/>
<dbReference type="SUPFAM" id="SSF54928">
    <property type="entry name" value="RNA-binding domain, RBD"/>
    <property type="match status" value="1"/>
</dbReference>
<dbReference type="PROSITE" id="PS50102">
    <property type="entry name" value="RRM"/>
    <property type="match status" value="1"/>
</dbReference>
<evidence type="ECO:0000256" key="2">
    <source>
        <dbReference type="PROSITE-ProRule" id="PRU00176"/>
    </source>
</evidence>
<evidence type="ECO:0000259" key="3">
    <source>
        <dbReference type="PROSITE" id="PS50102"/>
    </source>
</evidence>
<dbReference type="InterPro" id="IPR012677">
    <property type="entry name" value="Nucleotide-bd_a/b_plait_sf"/>
</dbReference>
<dbReference type="EMBL" id="PKMF04000382">
    <property type="protein sequence ID" value="KAK7834729.1"/>
    <property type="molecule type" value="Genomic_DNA"/>
</dbReference>